<keyword evidence="2" id="KW-1133">Transmembrane helix</keyword>
<evidence type="ECO:0000313" key="4">
    <source>
        <dbReference type="EMBL" id="SEN32361.1"/>
    </source>
</evidence>
<dbReference type="AlphaFoldDB" id="A0A1H8FKH2"/>
<proteinExistence type="predicted"/>
<keyword evidence="2" id="KW-0812">Transmembrane</keyword>
<sequence>MFRSLPHTDADASLRTDAVSGRVRRSPAIAGVAPVLTVTSARPVLLFGGLSVVVLLAGVLTVATIRTRTTTESTEADDADAPAHPDAWRVRRLLDEHGGRLPQSEIVERTGWSKSKVSRVLSAMAEDEQVRKIRLGRENLVTRPGDVPEHAGSPFDDESPKG</sequence>
<feature type="domain" description="DUF7343" evidence="3">
    <location>
        <begin position="86"/>
        <end position="144"/>
    </location>
</feature>
<dbReference type="InterPro" id="IPR036390">
    <property type="entry name" value="WH_DNA-bd_sf"/>
</dbReference>
<protein>
    <submittedName>
        <fullName evidence="4">IclR helix-turn-helix domain-containing protein</fullName>
    </submittedName>
</protein>
<dbReference type="Gene3D" id="1.10.10.10">
    <property type="entry name" value="Winged helix-like DNA-binding domain superfamily/Winged helix DNA-binding domain"/>
    <property type="match status" value="1"/>
</dbReference>
<dbReference type="RefSeq" id="WP_092657715.1">
    <property type="nucleotide sequence ID" value="NZ_FOCX01000002.1"/>
</dbReference>
<evidence type="ECO:0000256" key="2">
    <source>
        <dbReference type="SAM" id="Phobius"/>
    </source>
</evidence>
<dbReference type="InterPro" id="IPR055767">
    <property type="entry name" value="DUF7343"/>
</dbReference>
<keyword evidence="5" id="KW-1185">Reference proteome</keyword>
<evidence type="ECO:0000256" key="1">
    <source>
        <dbReference type="SAM" id="MobiDB-lite"/>
    </source>
</evidence>
<accession>A0A1H8FKH2</accession>
<dbReference type="EMBL" id="FOCX01000002">
    <property type="protein sequence ID" value="SEN32361.1"/>
    <property type="molecule type" value="Genomic_DNA"/>
</dbReference>
<dbReference type="Proteomes" id="UP000198775">
    <property type="component" value="Unassembled WGS sequence"/>
</dbReference>
<feature type="region of interest" description="Disordered" evidence="1">
    <location>
        <begin position="136"/>
        <end position="162"/>
    </location>
</feature>
<keyword evidence="2" id="KW-0472">Membrane</keyword>
<evidence type="ECO:0000313" key="5">
    <source>
        <dbReference type="Proteomes" id="UP000198775"/>
    </source>
</evidence>
<dbReference type="OrthoDB" id="284722at2157"/>
<evidence type="ECO:0000259" key="3">
    <source>
        <dbReference type="Pfam" id="PF24034"/>
    </source>
</evidence>
<dbReference type="InterPro" id="IPR036388">
    <property type="entry name" value="WH-like_DNA-bd_sf"/>
</dbReference>
<feature type="transmembrane region" description="Helical" evidence="2">
    <location>
        <begin position="44"/>
        <end position="65"/>
    </location>
</feature>
<dbReference type="Pfam" id="PF24034">
    <property type="entry name" value="DUF7343"/>
    <property type="match status" value="1"/>
</dbReference>
<organism evidence="4 5">
    <name type="scientific">Halorientalis persicus</name>
    <dbReference type="NCBI Taxonomy" id="1367881"/>
    <lineage>
        <taxon>Archaea</taxon>
        <taxon>Methanobacteriati</taxon>
        <taxon>Methanobacteriota</taxon>
        <taxon>Stenosarchaea group</taxon>
        <taxon>Halobacteria</taxon>
        <taxon>Halobacteriales</taxon>
        <taxon>Haloarculaceae</taxon>
        <taxon>Halorientalis</taxon>
    </lineage>
</organism>
<reference evidence="5" key="1">
    <citation type="submission" date="2016-10" db="EMBL/GenBank/DDBJ databases">
        <authorList>
            <person name="Varghese N."/>
            <person name="Submissions S."/>
        </authorList>
    </citation>
    <scope>NUCLEOTIDE SEQUENCE [LARGE SCALE GENOMIC DNA]</scope>
    <source>
        <strain evidence="5">IBRC-M 10043</strain>
    </source>
</reference>
<name>A0A1H8FKH2_9EURY</name>
<gene>
    <name evidence="4" type="ORF">SAMN05216388_1002314</name>
</gene>
<dbReference type="SUPFAM" id="SSF46785">
    <property type="entry name" value="Winged helix' DNA-binding domain"/>
    <property type="match status" value="1"/>
</dbReference>